<dbReference type="CDD" id="cd17319">
    <property type="entry name" value="MFS_ExuT_GudP_like"/>
    <property type="match status" value="1"/>
</dbReference>
<dbReference type="PROSITE" id="PS50850">
    <property type="entry name" value="MFS"/>
    <property type="match status" value="1"/>
</dbReference>
<keyword evidence="10" id="KW-1185">Reference proteome</keyword>
<feature type="transmembrane region" description="Helical" evidence="7">
    <location>
        <begin position="362"/>
        <end position="385"/>
    </location>
</feature>
<dbReference type="PANTHER" id="PTHR43791:SF36">
    <property type="entry name" value="TRANSPORTER, PUTATIVE (AFU_ORTHOLOGUE AFUA_6G08340)-RELATED"/>
    <property type="match status" value="1"/>
</dbReference>
<dbReference type="SUPFAM" id="SSF103473">
    <property type="entry name" value="MFS general substrate transporter"/>
    <property type="match status" value="1"/>
</dbReference>
<evidence type="ECO:0000256" key="4">
    <source>
        <dbReference type="ARBA" id="ARBA00022989"/>
    </source>
</evidence>
<accession>A0AAW1NIW0</accession>
<evidence type="ECO:0000259" key="8">
    <source>
        <dbReference type="PROSITE" id="PS50850"/>
    </source>
</evidence>
<feature type="region of interest" description="Disordered" evidence="6">
    <location>
        <begin position="431"/>
        <end position="459"/>
    </location>
</feature>
<dbReference type="GO" id="GO:0016020">
    <property type="term" value="C:membrane"/>
    <property type="evidence" value="ECO:0007669"/>
    <property type="project" value="UniProtKB-SubCell"/>
</dbReference>
<dbReference type="GO" id="GO:0022857">
    <property type="term" value="F:transmembrane transporter activity"/>
    <property type="evidence" value="ECO:0007669"/>
    <property type="project" value="InterPro"/>
</dbReference>
<protein>
    <recommendedName>
        <fullName evidence="8">Major facilitator superfamily (MFS) profile domain-containing protein</fullName>
    </recommendedName>
</protein>
<proteinExistence type="predicted"/>
<dbReference type="Gene3D" id="1.20.1250.20">
    <property type="entry name" value="MFS general substrate transporter like domains"/>
    <property type="match status" value="2"/>
</dbReference>
<gene>
    <name evidence="9" type="ORF">WJX73_007109</name>
</gene>
<organism evidence="9 10">
    <name type="scientific">Symbiochloris irregularis</name>
    <dbReference type="NCBI Taxonomy" id="706552"/>
    <lineage>
        <taxon>Eukaryota</taxon>
        <taxon>Viridiplantae</taxon>
        <taxon>Chlorophyta</taxon>
        <taxon>core chlorophytes</taxon>
        <taxon>Trebouxiophyceae</taxon>
        <taxon>Trebouxiales</taxon>
        <taxon>Trebouxiaceae</taxon>
        <taxon>Symbiochloris</taxon>
    </lineage>
</organism>
<dbReference type="Proteomes" id="UP001465755">
    <property type="component" value="Unassembled WGS sequence"/>
</dbReference>
<evidence type="ECO:0000256" key="7">
    <source>
        <dbReference type="SAM" id="Phobius"/>
    </source>
</evidence>
<comment type="caution">
    <text evidence="9">The sequence shown here is derived from an EMBL/GenBank/DDBJ whole genome shotgun (WGS) entry which is preliminary data.</text>
</comment>
<reference evidence="9 10" key="1">
    <citation type="journal article" date="2024" name="Nat. Commun.">
        <title>Phylogenomics reveals the evolutionary origins of lichenization in chlorophyte algae.</title>
        <authorList>
            <person name="Puginier C."/>
            <person name="Libourel C."/>
            <person name="Otte J."/>
            <person name="Skaloud P."/>
            <person name="Haon M."/>
            <person name="Grisel S."/>
            <person name="Petersen M."/>
            <person name="Berrin J.G."/>
            <person name="Delaux P.M."/>
            <person name="Dal Grande F."/>
            <person name="Keller J."/>
        </authorList>
    </citation>
    <scope>NUCLEOTIDE SEQUENCE [LARGE SCALE GENOMIC DNA]</scope>
    <source>
        <strain evidence="9 10">SAG 2036</strain>
    </source>
</reference>
<feature type="domain" description="Major facilitator superfamily (MFS) profile" evidence="8">
    <location>
        <begin position="42"/>
        <end position="459"/>
    </location>
</feature>
<feature type="transmembrane region" description="Helical" evidence="7">
    <location>
        <begin position="75"/>
        <end position="94"/>
    </location>
</feature>
<dbReference type="EMBL" id="JALJOQ010000292">
    <property type="protein sequence ID" value="KAK9785772.1"/>
    <property type="molecule type" value="Genomic_DNA"/>
</dbReference>
<evidence type="ECO:0000256" key="5">
    <source>
        <dbReference type="ARBA" id="ARBA00023136"/>
    </source>
</evidence>
<name>A0AAW1NIW0_9CHLO</name>
<keyword evidence="2" id="KW-0813">Transport</keyword>
<feature type="transmembrane region" description="Helical" evidence="7">
    <location>
        <begin position="38"/>
        <end position="55"/>
    </location>
</feature>
<evidence type="ECO:0000313" key="10">
    <source>
        <dbReference type="Proteomes" id="UP001465755"/>
    </source>
</evidence>
<keyword evidence="5 7" id="KW-0472">Membrane</keyword>
<feature type="transmembrane region" description="Helical" evidence="7">
    <location>
        <begin position="397"/>
        <end position="417"/>
    </location>
</feature>
<feature type="transmembrane region" description="Helical" evidence="7">
    <location>
        <begin position="170"/>
        <end position="191"/>
    </location>
</feature>
<comment type="subcellular location">
    <subcellularLocation>
        <location evidence="1">Membrane</location>
        <topology evidence="1">Multi-pass membrane protein</topology>
    </subcellularLocation>
</comment>
<dbReference type="Pfam" id="PF07690">
    <property type="entry name" value="MFS_1"/>
    <property type="match status" value="1"/>
</dbReference>
<dbReference type="PANTHER" id="PTHR43791">
    <property type="entry name" value="PERMEASE-RELATED"/>
    <property type="match status" value="1"/>
</dbReference>
<sequence>MEAPDIKFTEEVKIAGVGSGGGEAPFTEAEKRACIRKIYWRILPFTFLLSILNYFDRANISYAAPTLKRDLHMSNSQYGLGTGILFVGYATVQIPSQLVITKVGPSTWLAVLCLCWGIVTMSQAALTSVHGFYASRFFLGLVEAGTYPGISYMMSRFLTPEEMKFSQSTITMSTALSNVFGGLLAAALLLLEGKRGLHGWQWIFLVEGAITLAYGLVVKTYYLGITSFCVYSVSYGIQYFTPLIVDSLQSHQFNGKTVTRSYTGTAYAHHTAIVALISSILFVPCAFTTVANALISMKLRHRRFCAAIPMAIAGIMFMVMPTVVDKDGFIPSYVVLIIAASMVWAAYSPINTWPQVWLARTGFAVGYGLYNTIDQFGGFASPYIVGRLSNSGGYASTMRYFGGMSFAAVAFVLVFCVPDRSRAYEEAHNATVSSVPTTKHNPHDPEKPVQVPSNNHHVI</sequence>
<dbReference type="InterPro" id="IPR020846">
    <property type="entry name" value="MFS_dom"/>
</dbReference>
<evidence type="ECO:0000256" key="3">
    <source>
        <dbReference type="ARBA" id="ARBA00022692"/>
    </source>
</evidence>
<evidence type="ECO:0000313" key="9">
    <source>
        <dbReference type="EMBL" id="KAK9785772.1"/>
    </source>
</evidence>
<dbReference type="InterPro" id="IPR036259">
    <property type="entry name" value="MFS_trans_sf"/>
</dbReference>
<dbReference type="AlphaFoldDB" id="A0AAW1NIW0"/>
<feature type="transmembrane region" description="Helical" evidence="7">
    <location>
        <begin position="106"/>
        <end position="126"/>
    </location>
</feature>
<feature type="transmembrane region" description="Helical" evidence="7">
    <location>
        <begin position="197"/>
        <end position="214"/>
    </location>
</feature>
<evidence type="ECO:0000256" key="2">
    <source>
        <dbReference type="ARBA" id="ARBA00022448"/>
    </source>
</evidence>
<evidence type="ECO:0000256" key="6">
    <source>
        <dbReference type="SAM" id="MobiDB-lite"/>
    </source>
</evidence>
<dbReference type="InterPro" id="IPR011701">
    <property type="entry name" value="MFS"/>
</dbReference>
<feature type="transmembrane region" description="Helical" evidence="7">
    <location>
        <begin position="304"/>
        <end position="324"/>
    </location>
</feature>
<keyword evidence="3 7" id="KW-0812">Transmembrane</keyword>
<feature type="transmembrane region" description="Helical" evidence="7">
    <location>
        <begin position="272"/>
        <end position="295"/>
    </location>
</feature>
<keyword evidence="4 7" id="KW-1133">Transmembrane helix</keyword>
<evidence type="ECO:0000256" key="1">
    <source>
        <dbReference type="ARBA" id="ARBA00004141"/>
    </source>
</evidence>
<feature type="transmembrane region" description="Helical" evidence="7">
    <location>
        <begin position="330"/>
        <end position="350"/>
    </location>
</feature>